<dbReference type="PROSITE" id="PS01124">
    <property type="entry name" value="HTH_ARAC_FAMILY_2"/>
    <property type="match status" value="1"/>
</dbReference>
<dbReference type="Pfam" id="PF02311">
    <property type="entry name" value="AraC_binding"/>
    <property type="match status" value="1"/>
</dbReference>
<dbReference type="SMART" id="SM00342">
    <property type="entry name" value="HTH_ARAC"/>
    <property type="match status" value="1"/>
</dbReference>
<name>A0A512PLK2_9LACO</name>
<protein>
    <recommendedName>
        <fullName evidence="4">HTH araC/xylS-type domain-containing protein</fullName>
    </recommendedName>
</protein>
<dbReference type="Gene3D" id="2.60.120.280">
    <property type="entry name" value="Regulatory protein AraC"/>
    <property type="match status" value="1"/>
</dbReference>
<dbReference type="InterPro" id="IPR037923">
    <property type="entry name" value="HTH-like"/>
</dbReference>
<keyword evidence="2" id="KW-0238">DNA-binding</keyword>
<dbReference type="InterPro" id="IPR018060">
    <property type="entry name" value="HTH_AraC"/>
</dbReference>
<dbReference type="PROSITE" id="PS00041">
    <property type="entry name" value="HTH_ARAC_FAMILY_1"/>
    <property type="match status" value="1"/>
</dbReference>
<organism evidence="5 6">
    <name type="scientific">Lentilactobacillus rapi</name>
    <dbReference type="NCBI Taxonomy" id="481723"/>
    <lineage>
        <taxon>Bacteria</taxon>
        <taxon>Bacillati</taxon>
        <taxon>Bacillota</taxon>
        <taxon>Bacilli</taxon>
        <taxon>Lactobacillales</taxon>
        <taxon>Lactobacillaceae</taxon>
        <taxon>Lentilactobacillus</taxon>
    </lineage>
</organism>
<dbReference type="Proteomes" id="UP000321569">
    <property type="component" value="Unassembled WGS sequence"/>
</dbReference>
<dbReference type="RefSeq" id="WP_056983306.1">
    <property type="nucleotide sequence ID" value="NZ_BKAM01000008.1"/>
</dbReference>
<gene>
    <name evidence="5" type="ORF">LRA02_09380</name>
</gene>
<evidence type="ECO:0000256" key="1">
    <source>
        <dbReference type="ARBA" id="ARBA00023015"/>
    </source>
</evidence>
<keyword evidence="3" id="KW-0804">Transcription</keyword>
<evidence type="ECO:0000313" key="5">
    <source>
        <dbReference type="EMBL" id="GEP72070.1"/>
    </source>
</evidence>
<dbReference type="PANTHER" id="PTHR43280:SF2">
    <property type="entry name" value="HTH-TYPE TRANSCRIPTIONAL REGULATOR EXSA"/>
    <property type="match status" value="1"/>
</dbReference>
<dbReference type="STRING" id="1423795.FD12_GL000985"/>
<dbReference type="InterPro" id="IPR009057">
    <property type="entry name" value="Homeodomain-like_sf"/>
</dbReference>
<dbReference type="SUPFAM" id="SSF51215">
    <property type="entry name" value="Regulatory protein AraC"/>
    <property type="match status" value="1"/>
</dbReference>
<evidence type="ECO:0000256" key="2">
    <source>
        <dbReference type="ARBA" id="ARBA00023125"/>
    </source>
</evidence>
<dbReference type="SUPFAM" id="SSF46689">
    <property type="entry name" value="Homeodomain-like"/>
    <property type="match status" value="2"/>
</dbReference>
<dbReference type="EMBL" id="BKAM01000008">
    <property type="protein sequence ID" value="GEP72070.1"/>
    <property type="molecule type" value="Genomic_DNA"/>
</dbReference>
<evidence type="ECO:0000313" key="6">
    <source>
        <dbReference type="Proteomes" id="UP000321569"/>
    </source>
</evidence>
<dbReference type="Pfam" id="PF12833">
    <property type="entry name" value="HTH_18"/>
    <property type="match status" value="1"/>
</dbReference>
<proteinExistence type="predicted"/>
<reference evidence="5 6" key="1">
    <citation type="submission" date="2019-07" db="EMBL/GenBank/DDBJ databases">
        <title>Whole genome shotgun sequence of Lactobacillus rapi NBRC 109618.</title>
        <authorList>
            <person name="Hosoyama A."/>
            <person name="Uohara A."/>
            <person name="Ohji S."/>
            <person name="Ichikawa N."/>
        </authorList>
    </citation>
    <scope>NUCLEOTIDE SEQUENCE [LARGE SCALE GENOMIC DNA]</scope>
    <source>
        <strain evidence="5 6">NBRC 109618</strain>
    </source>
</reference>
<dbReference type="InterPro" id="IPR018062">
    <property type="entry name" value="HTH_AraC-typ_CS"/>
</dbReference>
<feature type="domain" description="HTH araC/xylS-type" evidence="4">
    <location>
        <begin position="168"/>
        <end position="267"/>
    </location>
</feature>
<comment type="caution">
    <text evidence="5">The sequence shown here is derived from an EMBL/GenBank/DDBJ whole genome shotgun (WGS) entry which is preliminary data.</text>
</comment>
<dbReference type="AlphaFoldDB" id="A0A512PLK2"/>
<sequence>MRIAFKQPSQQMPLFCESIGYQWQQPPIKRPKGYYVFHWLQTEAGTGIVTVNDHSITLGPNQGILIRAGVAHNYQSSSPHKTWQTAFLAFGGDQAEALMAFLGLRDYLFFPSLFPELATFINQTYAEFQKNDIIATLRQSSELYRFIMLLKQADDYVTNGYQTEQIVAPILTYISKHFDTAITNQQLAALTGYSVAYQNRVFKSSYGQTPLKYLTDYRLQRAKMLLTIHPDWQIQRVGNSVGFNDISRFIHEFKRYYRLTPNQFRKLM</sequence>
<dbReference type="Gene3D" id="1.10.10.60">
    <property type="entry name" value="Homeodomain-like"/>
    <property type="match status" value="2"/>
</dbReference>
<dbReference type="GO" id="GO:0043565">
    <property type="term" value="F:sequence-specific DNA binding"/>
    <property type="evidence" value="ECO:0007669"/>
    <property type="project" value="InterPro"/>
</dbReference>
<dbReference type="PANTHER" id="PTHR43280">
    <property type="entry name" value="ARAC-FAMILY TRANSCRIPTIONAL REGULATOR"/>
    <property type="match status" value="1"/>
</dbReference>
<dbReference type="GO" id="GO:0003700">
    <property type="term" value="F:DNA-binding transcription factor activity"/>
    <property type="evidence" value="ECO:0007669"/>
    <property type="project" value="InterPro"/>
</dbReference>
<evidence type="ECO:0000259" key="4">
    <source>
        <dbReference type="PROSITE" id="PS01124"/>
    </source>
</evidence>
<accession>A0A512PLK2</accession>
<dbReference type="OrthoDB" id="185320at2"/>
<dbReference type="InterPro" id="IPR003313">
    <property type="entry name" value="AraC-bd"/>
</dbReference>
<keyword evidence="1" id="KW-0805">Transcription regulation</keyword>
<evidence type="ECO:0000256" key="3">
    <source>
        <dbReference type="ARBA" id="ARBA00023163"/>
    </source>
</evidence>